<organism evidence="2 3">
    <name type="scientific">Oceanidesulfovibrio marinus</name>
    <dbReference type="NCBI Taxonomy" id="370038"/>
    <lineage>
        <taxon>Bacteria</taxon>
        <taxon>Pseudomonadati</taxon>
        <taxon>Thermodesulfobacteriota</taxon>
        <taxon>Desulfovibrionia</taxon>
        <taxon>Desulfovibrionales</taxon>
        <taxon>Desulfovibrionaceae</taxon>
        <taxon>Oceanidesulfovibrio</taxon>
    </lineage>
</organism>
<evidence type="ECO:0000313" key="3">
    <source>
        <dbReference type="Proteomes" id="UP000434052"/>
    </source>
</evidence>
<dbReference type="AlphaFoldDB" id="A0A6P1ZF74"/>
<protein>
    <submittedName>
        <fullName evidence="2">Uncharacterized protein</fullName>
    </submittedName>
</protein>
<reference evidence="2 3" key="1">
    <citation type="submission" date="2018-06" db="EMBL/GenBank/DDBJ databases">
        <title>Complete genome of Desulfovibrio marinus P48SEP.</title>
        <authorList>
            <person name="Crispim J.S."/>
            <person name="Vidigal P.M.P."/>
            <person name="Silva L.C.F."/>
            <person name="Araujo L.C."/>
            <person name="Laguardia C.N."/>
            <person name="Dias R.S."/>
            <person name="Sousa M.P."/>
            <person name="Paula S.O."/>
            <person name="Silva C."/>
        </authorList>
    </citation>
    <scope>NUCLEOTIDE SEQUENCE [LARGE SCALE GENOMIC DNA]</scope>
    <source>
        <strain evidence="2 3">P48SEP</strain>
    </source>
</reference>
<sequence>MKQTMCIDVGENHDTFCGESQAYPQKGQGGIGAATFGGYRGCAIMRPVRNAACVLPGSGLNADTHFDLPTTFAARIDGINAMLGLQLTTDVAIASGKCLLRRTSRLEETLASMAFQKAYPSRRWIRTSALFSPPSSTWGRDRRGPFPIKQPN</sequence>
<proteinExistence type="predicted"/>
<gene>
    <name evidence="2" type="ORF">DQK91_19270</name>
    <name evidence="1" type="ORF">E8L03_12045</name>
</gene>
<dbReference type="RefSeq" id="WP_144307040.1">
    <property type="nucleotide sequence ID" value="NZ_CP039543.1"/>
</dbReference>
<evidence type="ECO:0000313" key="4">
    <source>
        <dbReference type="Proteomes" id="UP000503251"/>
    </source>
</evidence>
<name>A0A6P1ZF74_9BACT</name>
<dbReference type="EMBL" id="QMIF01000018">
    <property type="protein sequence ID" value="TVM30983.1"/>
    <property type="molecule type" value="Genomic_DNA"/>
</dbReference>
<evidence type="ECO:0000313" key="1">
    <source>
        <dbReference type="EMBL" id="QJT09621.1"/>
    </source>
</evidence>
<accession>A0A6P1ZF74</accession>
<dbReference type="EMBL" id="CP039543">
    <property type="protein sequence ID" value="QJT09621.1"/>
    <property type="molecule type" value="Genomic_DNA"/>
</dbReference>
<dbReference type="Proteomes" id="UP000434052">
    <property type="component" value="Unassembled WGS sequence"/>
</dbReference>
<evidence type="ECO:0000313" key="2">
    <source>
        <dbReference type="EMBL" id="TVM30983.1"/>
    </source>
</evidence>
<reference evidence="1 4" key="2">
    <citation type="submission" date="2019-04" db="EMBL/GenBank/DDBJ databases">
        <title>Isolation and culture of sulfate reducing bacteria from the cold seep of the South China Sea.</title>
        <authorList>
            <person name="Sun C."/>
            <person name="Liu R."/>
        </authorList>
    </citation>
    <scope>NUCLEOTIDE SEQUENCE [LARGE SCALE GENOMIC DNA]</scope>
    <source>
        <strain evidence="1 4">CS1</strain>
    </source>
</reference>
<keyword evidence="4" id="KW-1185">Reference proteome</keyword>
<dbReference type="Proteomes" id="UP000503251">
    <property type="component" value="Chromosome"/>
</dbReference>